<dbReference type="Pfam" id="PF00059">
    <property type="entry name" value="Lectin_C"/>
    <property type="match status" value="1"/>
</dbReference>
<dbReference type="FunFam" id="2.60.120.260:FF:000101">
    <property type="entry name" value="uncharacterized protein LOC108094628 isoform X2"/>
    <property type="match status" value="1"/>
</dbReference>
<comment type="caution">
    <text evidence="14">The sequence shown here is derived from an EMBL/GenBank/DDBJ whole genome shotgun (WGS) entry which is preliminary data.</text>
</comment>
<evidence type="ECO:0008006" key="16">
    <source>
        <dbReference type="Google" id="ProtNLM"/>
    </source>
</evidence>
<evidence type="ECO:0000313" key="14">
    <source>
        <dbReference type="EMBL" id="KAF7435022.1"/>
    </source>
</evidence>
<keyword evidence="1 8" id="KW-0768">Sushi</keyword>
<dbReference type="InterPro" id="IPR000436">
    <property type="entry name" value="Sushi_SCR_CCP_dom"/>
</dbReference>
<organism evidence="14 15">
    <name type="scientific">Vespula pensylvanica</name>
    <name type="common">Western yellow jacket</name>
    <name type="synonym">Wasp</name>
    <dbReference type="NCBI Taxonomy" id="30213"/>
    <lineage>
        <taxon>Eukaryota</taxon>
        <taxon>Metazoa</taxon>
        <taxon>Ecdysozoa</taxon>
        <taxon>Arthropoda</taxon>
        <taxon>Hexapoda</taxon>
        <taxon>Insecta</taxon>
        <taxon>Pterygota</taxon>
        <taxon>Neoptera</taxon>
        <taxon>Endopterygota</taxon>
        <taxon>Hymenoptera</taxon>
        <taxon>Apocrita</taxon>
        <taxon>Aculeata</taxon>
        <taxon>Vespoidea</taxon>
        <taxon>Vespidae</taxon>
        <taxon>Vespinae</taxon>
        <taxon>Vespula</taxon>
    </lineage>
</organism>
<dbReference type="SMART" id="SM00607">
    <property type="entry name" value="FTP"/>
    <property type="match status" value="1"/>
</dbReference>
<evidence type="ECO:0000313" key="15">
    <source>
        <dbReference type="Proteomes" id="UP000600918"/>
    </source>
</evidence>
<comment type="caution">
    <text evidence="8">Lacks conserved residue(s) required for the propagation of feature annotation.</text>
</comment>
<evidence type="ECO:0000256" key="3">
    <source>
        <dbReference type="ARBA" id="ARBA00022729"/>
    </source>
</evidence>
<feature type="disulfide bond" evidence="8">
    <location>
        <begin position="562"/>
        <end position="589"/>
    </location>
</feature>
<feature type="compositionally biased region" description="Low complexity" evidence="9">
    <location>
        <begin position="673"/>
        <end position="687"/>
    </location>
</feature>
<dbReference type="InterPro" id="IPR050350">
    <property type="entry name" value="Compl-Cell_Adhes-Reg"/>
</dbReference>
<feature type="compositionally biased region" description="Basic residues" evidence="9">
    <location>
        <begin position="834"/>
        <end position="845"/>
    </location>
</feature>
<feature type="disulfide bond" evidence="8">
    <location>
        <begin position="489"/>
        <end position="516"/>
    </location>
</feature>
<evidence type="ECO:0000256" key="8">
    <source>
        <dbReference type="PROSITE-ProRule" id="PRU00302"/>
    </source>
</evidence>
<dbReference type="EMBL" id="JACSDY010000002">
    <property type="protein sequence ID" value="KAF7435022.1"/>
    <property type="molecule type" value="Genomic_DNA"/>
</dbReference>
<feature type="domain" description="Sushi" evidence="13">
    <location>
        <begin position="519"/>
        <end position="591"/>
    </location>
</feature>
<dbReference type="InterPro" id="IPR016187">
    <property type="entry name" value="CTDL_fold"/>
</dbReference>
<evidence type="ECO:0000256" key="2">
    <source>
        <dbReference type="ARBA" id="ARBA00022723"/>
    </source>
</evidence>
<accession>A0A834UEX0</accession>
<feature type="domain" description="C-type lectin" evidence="12">
    <location>
        <begin position="267"/>
        <end position="388"/>
    </location>
</feature>
<keyword evidence="10" id="KW-0812">Transmembrane</keyword>
<feature type="compositionally biased region" description="Basic and acidic residues" evidence="9">
    <location>
        <begin position="892"/>
        <end position="916"/>
    </location>
</feature>
<dbReference type="InterPro" id="IPR006585">
    <property type="entry name" value="FTP1"/>
</dbReference>
<dbReference type="SUPFAM" id="SSF57535">
    <property type="entry name" value="Complement control module/SCR domain"/>
    <property type="match status" value="4"/>
</dbReference>
<dbReference type="CDD" id="cd00037">
    <property type="entry name" value="CLECT"/>
    <property type="match status" value="1"/>
</dbReference>
<dbReference type="Gene3D" id="3.10.100.10">
    <property type="entry name" value="Mannose-Binding Protein A, subunit A"/>
    <property type="match status" value="1"/>
</dbReference>
<evidence type="ECO:0000256" key="4">
    <source>
        <dbReference type="ARBA" id="ARBA00022737"/>
    </source>
</evidence>
<feature type="domain" description="Sushi" evidence="13">
    <location>
        <begin position="392"/>
        <end position="458"/>
    </location>
</feature>
<evidence type="ECO:0000256" key="10">
    <source>
        <dbReference type="SAM" id="Phobius"/>
    </source>
</evidence>
<keyword evidence="3 11" id="KW-0732">Signal</keyword>
<evidence type="ECO:0000256" key="1">
    <source>
        <dbReference type="ARBA" id="ARBA00022659"/>
    </source>
</evidence>
<feature type="compositionally biased region" description="Polar residues" evidence="9">
    <location>
        <begin position="621"/>
        <end position="633"/>
    </location>
</feature>
<evidence type="ECO:0000259" key="13">
    <source>
        <dbReference type="PROSITE" id="PS50923"/>
    </source>
</evidence>
<dbReference type="Pfam" id="PF00084">
    <property type="entry name" value="Sushi"/>
    <property type="match status" value="4"/>
</dbReference>
<evidence type="ECO:0000259" key="12">
    <source>
        <dbReference type="PROSITE" id="PS50041"/>
    </source>
</evidence>
<feature type="region of interest" description="Disordered" evidence="9">
    <location>
        <begin position="604"/>
        <end position="633"/>
    </location>
</feature>
<dbReference type="InterPro" id="IPR018378">
    <property type="entry name" value="C-type_lectin_CS"/>
</dbReference>
<dbReference type="PROSITE" id="PS00615">
    <property type="entry name" value="C_TYPE_LECTIN_1"/>
    <property type="match status" value="1"/>
</dbReference>
<proteinExistence type="predicted"/>
<dbReference type="PROSITE" id="PS50923">
    <property type="entry name" value="SUSHI"/>
    <property type="match status" value="4"/>
</dbReference>
<dbReference type="SMART" id="SM00034">
    <property type="entry name" value="CLECT"/>
    <property type="match status" value="1"/>
</dbReference>
<keyword evidence="7" id="KW-0325">Glycoprotein</keyword>
<feature type="transmembrane region" description="Helical" evidence="10">
    <location>
        <begin position="742"/>
        <end position="768"/>
    </location>
</feature>
<dbReference type="Gene3D" id="2.10.70.10">
    <property type="entry name" value="Complement Module, domain 1"/>
    <property type="match status" value="4"/>
</dbReference>
<dbReference type="SMART" id="SM00032">
    <property type="entry name" value="CCP"/>
    <property type="match status" value="4"/>
</dbReference>
<keyword evidence="10" id="KW-1133">Transmembrane helix</keyword>
<reference evidence="14" key="1">
    <citation type="journal article" date="2020" name="G3 (Bethesda)">
        <title>High-Quality Assemblies for Three Invasive Social Wasps from the &lt;i&gt;Vespula&lt;/i&gt; Genus.</title>
        <authorList>
            <person name="Harrop T.W.R."/>
            <person name="Guhlin J."/>
            <person name="McLaughlin G.M."/>
            <person name="Permina E."/>
            <person name="Stockwell P."/>
            <person name="Gilligan J."/>
            <person name="Le Lec M.F."/>
            <person name="Gruber M.A.M."/>
            <person name="Quinn O."/>
            <person name="Lovegrove M."/>
            <person name="Duncan E.J."/>
            <person name="Remnant E.J."/>
            <person name="Van Eeckhoven J."/>
            <person name="Graham B."/>
            <person name="Knapp R.A."/>
            <person name="Langford K.W."/>
            <person name="Kronenberg Z."/>
            <person name="Press M.O."/>
            <person name="Eacker S.M."/>
            <person name="Wilson-Rankin E.E."/>
            <person name="Purcell J."/>
            <person name="Lester P.J."/>
            <person name="Dearden P.K."/>
        </authorList>
    </citation>
    <scope>NUCLEOTIDE SEQUENCE</scope>
    <source>
        <strain evidence="14">Volc-1</strain>
    </source>
</reference>
<dbReference type="InterPro" id="IPR001304">
    <property type="entry name" value="C-type_lectin-like"/>
</dbReference>
<protein>
    <recommendedName>
        <fullName evidence="16">Sushi, von Willebrand factor type A, EGF and pentraxin domain-containing protein 1</fullName>
    </recommendedName>
</protein>
<dbReference type="PANTHER" id="PTHR19325">
    <property type="entry name" value="COMPLEMENT COMPONENT-RELATED SUSHI DOMAIN-CONTAINING"/>
    <property type="match status" value="1"/>
</dbReference>
<dbReference type="Proteomes" id="UP000600918">
    <property type="component" value="Unassembled WGS sequence"/>
</dbReference>
<dbReference type="FunFam" id="2.10.70.10:FF:000112">
    <property type="entry name" value="Uncharacterized protein, isoform C"/>
    <property type="match status" value="1"/>
</dbReference>
<keyword evidence="6 8" id="KW-1015">Disulfide bond</keyword>
<evidence type="ECO:0000256" key="5">
    <source>
        <dbReference type="ARBA" id="ARBA00022837"/>
    </source>
</evidence>
<gene>
    <name evidence="14" type="ORF">H0235_003213</name>
</gene>
<evidence type="ECO:0000256" key="11">
    <source>
        <dbReference type="SAM" id="SignalP"/>
    </source>
</evidence>
<keyword evidence="5" id="KW-0106">Calcium</keyword>
<feature type="disulfide bond" evidence="8">
    <location>
        <begin position="429"/>
        <end position="456"/>
    </location>
</feature>
<dbReference type="GO" id="GO:0046872">
    <property type="term" value="F:metal ion binding"/>
    <property type="evidence" value="ECO:0007669"/>
    <property type="project" value="UniProtKB-KW"/>
</dbReference>
<feature type="domain" description="Sushi" evidence="13">
    <location>
        <begin position="23"/>
        <end position="99"/>
    </location>
</feature>
<dbReference type="AlphaFoldDB" id="A0A834UEX0"/>
<dbReference type="SUPFAM" id="SSF56436">
    <property type="entry name" value="C-type lectin-like"/>
    <property type="match status" value="1"/>
</dbReference>
<sequence>MEEIGFTCFLVILGFAVQGSISVGCGYPGAPAHSSVRFTGSGIDDVIDEEETLLKETELPEGTVATYSCERGFELLGPARRQCQTEGTWTPEGVPFCVLNVAGGKAPMQSSSLDGGIPQRAVDGSSAQIYTAQTCTLTRPEHRPWWYVNLLEPYMVQLVRLDFGKPCCGTGVPGTIVVRVGNNRPDLGTNPICNRFTGPLEEGQPLFLPCNPPMPGAFVSVHLEASTQALIPVQLSLCEAFVYTDQALPIERCPQFRDQPPGSTATYNGKCYIFYNRQPLIFREALAFCRARGGTLVDESNPALQGFISWELWRRHRRSDTTSQYWMGAVRDQNDRTVWRWTGSGEEVSVSFWSLPQGTEEDCARYDGSRGWLWSDTPCNARLNFICQHQPRACGRPEQPPNSTMIVTAAGNKNIASQYEVGAIVEYTCNSGSLLIGPSTRSCLDTGFYNEFPPVCKNIECGYPANIKHGGYTLINNTVTYLSQVLYSCDEGYEMTGRARLTCDIDERWNGPPPRCEPIHCDPPVIIPHSFIQIDEIDETEMANKSTVNRSLFVGSIVTYTCEKGYRLIGSRQILCLQNGVYDHAAPSCTEEPRTSTVTLPSRTTLRPATSSKPRPFITTKIRSTTPPANTPTKITTMIATLKAATIVPPNGKIPLITSEHMATVKETESKKSNVNIQSTVSSSSSILNDHSRDHPQDNEIAGSGADHVQAGTGTGVPEPSGPLQVDTFNQSTSTHQAKLNLGAVIALGVFGGFVFLAAVITTVVILIRSIDPKRVYGERELRFIVEMFALTLVSGSGSIRGRRRRGLGGVGALRGGGSGALGRGEAGMPSRWNRGRSSKHYRHRASPDCNTVASFDSSSSESRGGLNRYYRQAWENLHETTGHKMNHPALQRKETLDEPGYRENYRSNNTERDGSELVVSDVAAYPSSKHASVSDKKR</sequence>
<name>A0A834UEX0_VESPE</name>
<dbReference type="Pfam" id="PF22633">
    <property type="entry name" value="F5_F8_type_C_2"/>
    <property type="match status" value="1"/>
</dbReference>
<feature type="region of interest" description="Disordered" evidence="9">
    <location>
        <begin position="819"/>
        <end position="847"/>
    </location>
</feature>
<dbReference type="InterPro" id="IPR035976">
    <property type="entry name" value="Sushi/SCR/CCP_sf"/>
</dbReference>
<dbReference type="Gene3D" id="2.60.120.260">
    <property type="entry name" value="Galactose-binding domain-like"/>
    <property type="match status" value="1"/>
</dbReference>
<keyword evidence="10" id="KW-0472">Membrane</keyword>
<dbReference type="InterPro" id="IPR008979">
    <property type="entry name" value="Galactose-bd-like_sf"/>
</dbReference>
<feature type="region of interest" description="Disordered" evidence="9">
    <location>
        <begin position="667"/>
        <end position="709"/>
    </location>
</feature>
<feature type="compositionally biased region" description="Polar residues" evidence="9">
    <location>
        <begin position="604"/>
        <end position="613"/>
    </location>
</feature>
<keyword evidence="2" id="KW-0479">Metal-binding</keyword>
<dbReference type="FunFam" id="3.10.100.10:FF:000089">
    <property type="entry name" value="Uncharacterized protein, isoform C"/>
    <property type="match status" value="1"/>
</dbReference>
<dbReference type="CDD" id="cd00033">
    <property type="entry name" value="CCP"/>
    <property type="match status" value="4"/>
</dbReference>
<dbReference type="PROSITE" id="PS50041">
    <property type="entry name" value="C_TYPE_LECTIN_2"/>
    <property type="match status" value="1"/>
</dbReference>
<feature type="chain" id="PRO_5032494835" description="Sushi, von Willebrand factor type A, EGF and pentraxin domain-containing protein 1" evidence="11">
    <location>
        <begin position="23"/>
        <end position="939"/>
    </location>
</feature>
<evidence type="ECO:0000256" key="6">
    <source>
        <dbReference type="ARBA" id="ARBA00023157"/>
    </source>
</evidence>
<feature type="region of interest" description="Disordered" evidence="9">
    <location>
        <begin position="881"/>
        <end position="939"/>
    </location>
</feature>
<evidence type="ECO:0000256" key="7">
    <source>
        <dbReference type="ARBA" id="ARBA00023180"/>
    </source>
</evidence>
<dbReference type="InterPro" id="IPR016186">
    <property type="entry name" value="C-type_lectin-like/link_sf"/>
</dbReference>
<feature type="signal peptide" evidence="11">
    <location>
        <begin position="1"/>
        <end position="22"/>
    </location>
</feature>
<dbReference type="SUPFAM" id="SSF49785">
    <property type="entry name" value="Galactose-binding domain-like"/>
    <property type="match status" value="1"/>
</dbReference>
<feature type="domain" description="Sushi" evidence="13">
    <location>
        <begin position="459"/>
        <end position="518"/>
    </location>
</feature>
<keyword evidence="15" id="KW-1185">Reference proteome</keyword>
<evidence type="ECO:0000256" key="9">
    <source>
        <dbReference type="SAM" id="MobiDB-lite"/>
    </source>
</evidence>
<keyword evidence="4" id="KW-0677">Repeat</keyword>
<dbReference type="PANTHER" id="PTHR19325:SF497">
    <property type="entry name" value="SUSHI, VON WILLEBRAND FACTOR TYPE A, EGF AND PENTRAXIN DOMAIN-CONTAINING PROTEIN 1-LIKE PROTEIN"/>
    <property type="match status" value="1"/>
</dbReference>